<evidence type="ECO:0000256" key="3">
    <source>
        <dbReference type="ARBA" id="ARBA00022833"/>
    </source>
</evidence>
<dbReference type="AlphaFoldDB" id="A0A2M9BPA7"/>
<keyword evidence="3 6" id="KW-0862">Zinc</keyword>
<keyword evidence="10" id="KW-1185">Reference proteome</keyword>
<organism evidence="9 10">
    <name type="scientific">Hymenobacter chitinivorans DSM 11115</name>
    <dbReference type="NCBI Taxonomy" id="1121954"/>
    <lineage>
        <taxon>Bacteria</taxon>
        <taxon>Pseudomonadati</taxon>
        <taxon>Bacteroidota</taxon>
        <taxon>Cytophagia</taxon>
        <taxon>Cytophagales</taxon>
        <taxon>Hymenobacteraceae</taxon>
        <taxon>Hymenobacter</taxon>
    </lineage>
</organism>
<dbReference type="GO" id="GO:0004089">
    <property type="term" value="F:carbonate dehydratase activity"/>
    <property type="evidence" value="ECO:0007669"/>
    <property type="project" value="UniProtKB-UniRule"/>
</dbReference>
<dbReference type="RefSeq" id="WP_245882741.1">
    <property type="nucleotide sequence ID" value="NZ_PGFA01000001.1"/>
</dbReference>
<evidence type="ECO:0000313" key="10">
    <source>
        <dbReference type="Proteomes" id="UP000228535"/>
    </source>
</evidence>
<evidence type="ECO:0000256" key="7">
    <source>
        <dbReference type="RuleBase" id="RU003956"/>
    </source>
</evidence>
<name>A0A2M9BPA7_9BACT</name>
<dbReference type="GO" id="GO:0015976">
    <property type="term" value="P:carbon utilization"/>
    <property type="evidence" value="ECO:0007669"/>
    <property type="project" value="InterPro"/>
</dbReference>
<dbReference type="CDD" id="cd00883">
    <property type="entry name" value="beta_CA_cladeA"/>
    <property type="match status" value="1"/>
</dbReference>
<dbReference type="InterPro" id="IPR015892">
    <property type="entry name" value="Carbonic_anhydrase_CS"/>
</dbReference>
<feature type="region of interest" description="Disordered" evidence="8">
    <location>
        <begin position="226"/>
        <end position="257"/>
    </location>
</feature>
<comment type="catalytic activity">
    <reaction evidence="5 7">
        <text>hydrogencarbonate + H(+) = CO2 + H2O</text>
        <dbReference type="Rhea" id="RHEA:10748"/>
        <dbReference type="ChEBI" id="CHEBI:15377"/>
        <dbReference type="ChEBI" id="CHEBI:15378"/>
        <dbReference type="ChEBI" id="CHEBI:16526"/>
        <dbReference type="ChEBI" id="CHEBI:17544"/>
        <dbReference type="EC" id="4.2.1.1"/>
    </reaction>
</comment>
<accession>A0A2M9BPA7</accession>
<reference evidence="9 10" key="1">
    <citation type="submission" date="2017-11" db="EMBL/GenBank/DDBJ databases">
        <title>Genomic Encyclopedia of Archaeal and Bacterial Type Strains, Phase II (KMG-II): From Individual Species to Whole Genera.</title>
        <authorList>
            <person name="Goeker M."/>
        </authorList>
    </citation>
    <scope>NUCLEOTIDE SEQUENCE [LARGE SCALE GENOMIC DNA]</scope>
    <source>
        <strain evidence="9 10">DSM 11115</strain>
    </source>
</reference>
<evidence type="ECO:0000256" key="6">
    <source>
        <dbReference type="PIRSR" id="PIRSR601765-1"/>
    </source>
</evidence>
<feature type="binding site" evidence="6">
    <location>
        <position position="105"/>
    </location>
    <ligand>
        <name>Zn(2+)</name>
        <dbReference type="ChEBI" id="CHEBI:29105"/>
    </ligand>
</feature>
<dbReference type="EMBL" id="PGFA01000001">
    <property type="protein sequence ID" value="PJJ59795.1"/>
    <property type="molecule type" value="Genomic_DNA"/>
</dbReference>
<keyword evidence="2 6" id="KW-0479">Metal-binding</keyword>
<dbReference type="InterPro" id="IPR036874">
    <property type="entry name" value="Carbonic_anhydrase_sf"/>
</dbReference>
<dbReference type="PANTHER" id="PTHR11002:SF76">
    <property type="entry name" value="CARBONIC ANHYDRASE"/>
    <property type="match status" value="1"/>
</dbReference>
<dbReference type="PROSITE" id="PS00705">
    <property type="entry name" value="PROK_CO2_ANHYDRASE_2"/>
    <property type="match status" value="1"/>
</dbReference>
<dbReference type="PANTHER" id="PTHR11002">
    <property type="entry name" value="CARBONIC ANHYDRASE"/>
    <property type="match status" value="1"/>
</dbReference>
<protein>
    <recommendedName>
        <fullName evidence="7">Carbonic anhydrase</fullName>
        <ecNumber evidence="7">4.2.1.1</ecNumber>
    </recommendedName>
    <alternativeName>
        <fullName evidence="7">Carbonate dehydratase</fullName>
    </alternativeName>
</protein>
<dbReference type="GO" id="GO:0008270">
    <property type="term" value="F:zinc ion binding"/>
    <property type="evidence" value="ECO:0007669"/>
    <property type="project" value="UniProtKB-UniRule"/>
</dbReference>
<evidence type="ECO:0000256" key="4">
    <source>
        <dbReference type="ARBA" id="ARBA00023239"/>
    </source>
</evidence>
<dbReference type="Gene3D" id="3.40.1050.10">
    <property type="entry name" value="Carbonic anhydrase"/>
    <property type="match status" value="1"/>
</dbReference>
<gene>
    <name evidence="9" type="ORF">CLV45_1217</name>
</gene>
<feature type="binding site" evidence="6">
    <location>
        <position position="108"/>
    </location>
    <ligand>
        <name>Zn(2+)</name>
        <dbReference type="ChEBI" id="CHEBI:29105"/>
    </ligand>
</feature>
<dbReference type="Pfam" id="PF00484">
    <property type="entry name" value="Pro_CA"/>
    <property type="match status" value="1"/>
</dbReference>
<comment type="caution">
    <text evidence="9">The sequence shown here is derived from an EMBL/GenBank/DDBJ whole genome shotgun (WGS) entry which is preliminary data.</text>
</comment>
<feature type="binding site" evidence="6">
    <location>
        <position position="49"/>
    </location>
    <ligand>
        <name>Zn(2+)</name>
        <dbReference type="ChEBI" id="CHEBI:29105"/>
    </ligand>
</feature>
<evidence type="ECO:0000256" key="2">
    <source>
        <dbReference type="ARBA" id="ARBA00022723"/>
    </source>
</evidence>
<keyword evidence="4 7" id="KW-0456">Lyase</keyword>
<dbReference type="FunFam" id="3.40.1050.10:FF:000001">
    <property type="entry name" value="Carbonic anhydrase"/>
    <property type="match status" value="1"/>
</dbReference>
<feature type="compositionally biased region" description="Basic and acidic residues" evidence="8">
    <location>
        <begin position="246"/>
        <end position="257"/>
    </location>
</feature>
<comment type="cofactor">
    <cofactor evidence="6">
        <name>Zn(2+)</name>
        <dbReference type="ChEBI" id="CHEBI:29105"/>
    </cofactor>
    <text evidence="6">Binds 1 zinc ion per subunit.</text>
</comment>
<proteinExistence type="inferred from homology"/>
<feature type="binding site" evidence="6">
    <location>
        <position position="51"/>
    </location>
    <ligand>
        <name>Zn(2+)</name>
        <dbReference type="ChEBI" id="CHEBI:29105"/>
    </ligand>
</feature>
<dbReference type="InterPro" id="IPR001765">
    <property type="entry name" value="Carbonic_anhydrase"/>
</dbReference>
<comment type="function">
    <text evidence="7">Reversible hydration of carbon dioxide.</text>
</comment>
<evidence type="ECO:0000313" key="9">
    <source>
        <dbReference type="EMBL" id="PJJ59795.1"/>
    </source>
</evidence>
<sequence>MKATPDSSSSMEEILKNNRKWVDEKKAADPEYFHKLAKGQKPRYLFIGCSDSRVPASAITGTGPGEMFVHRNIANLVVHSDMNLLAVLQYAVEVLEVKDILVVGHYGCGGVAAAASNKQLGLIDNWLTHIKDVVRLNETEFLRIADKEQQLRRLVELNVIEQVRNLATTNIIQNALGRPNPPRLHGLVYDIHDGLLHDLNVETDIINEFKHIYGVEAIELAEEAVEDIQAGKQQPAPTEPKPNGKARKEEEEQARKA</sequence>
<evidence type="ECO:0000256" key="1">
    <source>
        <dbReference type="ARBA" id="ARBA00006217"/>
    </source>
</evidence>
<dbReference type="Proteomes" id="UP000228535">
    <property type="component" value="Unassembled WGS sequence"/>
</dbReference>
<evidence type="ECO:0000256" key="8">
    <source>
        <dbReference type="SAM" id="MobiDB-lite"/>
    </source>
</evidence>
<comment type="similarity">
    <text evidence="1 7">Belongs to the beta-class carbonic anhydrase family.</text>
</comment>
<dbReference type="SMART" id="SM00947">
    <property type="entry name" value="Pro_CA"/>
    <property type="match status" value="1"/>
</dbReference>
<dbReference type="EC" id="4.2.1.1" evidence="7"/>
<dbReference type="SUPFAM" id="SSF53056">
    <property type="entry name" value="beta-carbonic anhydrase, cab"/>
    <property type="match status" value="1"/>
</dbReference>
<dbReference type="PROSITE" id="PS00704">
    <property type="entry name" value="PROK_CO2_ANHYDRASE_1"/>
    <property type="match status" value="1"/>
</dbReference>
<evidence type="ECO:0000256" key="5">
    <source>
        <dbReference type="ARBA" id="ARBA00048348"/>
    </source>
</evidence>